<reference evidence="3" key="1">
    <citation type="journal article" date="2007" name="Plant Cell">
        <title>Dothideomycete-plant interactions illuminated by genome sequencing and EST analysis of the wheat pathogen Stagonospora nodorum.</title>
        <authorList>
            <person name="Hane J.K."/>
            <person name="Lowe R.G."/>
            <person name="Solomon P.S."/>
            <person name="Tan K.C."/>
            <person name="Schoch C.L."/>
            <person name="Spatafora J.W."/>
            <person name="Crous P.W."/>
            <person name="Kodira C."/>
            <person name="Birren B.W."/>
            <person name="Galagan J.E."/>
            <person name="Torriani S.F."/>
            <person name="McDonald B.A."/>
            <person name="Oliver R.P."/>
        </authorList>
    </citation>
    <scope>NUCLEOTIDE SEQUENCE [LARGE SCALE GENOMIC DNA]</scope>
    <source>
        <strain evidence="3">SN15 / ATCC MYA-4574 / FGSC 10173</strain>
    </source>
</reference>
<feature type="compositionally biased region" description="Basic and acidic residues" evidence="1">
    <location>
        <begin position="1"/>
        <end position="11"/>
    </location>
</feature>
<accession>Q0V3Q1</accession>
<feature type="region of interest" description="Disordered" evidence="1">
    <location>
        <begin position="1"/>
        <end position="26"/>
    </location>
</feature>
<evidence type="ECO:0000256" key="1">
    <source>
        <dbReference type="SAM" id="MobiDB-lite"/>
    </source>
</evidence>
<dbReference type="RefSeq" id="XP_001792004.1">
    <property type="nucleotide sequence ID" value="XM_001791952.1"/>
</dbReference>
<feature type="region of interest" description="Disordered" evidence="1">
    <location>
        <begin position="33"/>
        <end position="52"/>
    </location>
</feature>
<sequence>MWAGHERDFGSLEHSPPTAQIAWGSTPGESVLRVMDPEGDSNRKCTVLLRGE</sequence>
<name>Q0V3Q1_PHANO</name>
<protein>
    <submittedName>
        <fullName evidence="2">Uncharacterized protein</fullName>
    </submittedName>
</protein>
<evidence type="ECO:0000313" key="3">
    <source>
        <dbReference type="Proteomes" id="UP000001055"/>
    </source>
</evidence>
<dbReference type="EMBL" id="CH445326">
    <property type="protein sequence ID" value="EAT91012.1"/>
    <property type="molecule type" value="Genomic_DNA"/>
</dbReference>
<dbReference type="AlphaFoldDB" id="Q0V3Q1"/>
<dbReference type="GeneID" id="5968849"/>
<organism evidence="2 3">
    <name type="scientific">Phaeosphaeria nodorum (strain SN15 / ATCC MYA-4574 / FGSC 10173)</name>
    <name type="common">Glume blotch fungus</name>
    <name type="synonym">Parastagonospora nodorum</name>
    <dbReference type="NCBI Taxonomy" id="321614"/>
    <lineage>
        <taxon>Eukaryota</taxon>
        <taxon>Fungi</taxon>
        <taxon>Dikarya</taxon>
        <taxon>Ascomycota</taxon>
        <taxon>Pezizomycotina</taxon>
        <taxon>Dothideomycetes</taxon>
        <taxon>Pleosporomycetidae</taxon>
        <taxon>Pleosporales</taxon>
        <taxon>Pleosporineae</taxon>
        <taxon>Phaeosphaeriaceae</taxon>
        <taxon>Parastagonospora</taxon>
    </lineage>
</organism>
<dbReference type="KEGG" id="pno:SNOG_01363"/>
<dbReference type="InParanoid" id="Q0V3Q1"/>
<gene>
    <name evidence="2" type="ORF">SNOG_01363</name>
</gene>
<proteinExistence type="predicted"/>
<evidence type="ECO:0000313" key="2">
    <source>
        <dbReference type="EMBL" id="EAT91012.1"/>
    </source>
</evidence>
<dbReference type="Proteomes" id="UP000001055">
    <property type="component" value="Unassembled WGS sequence"/>
</dbReference>